<organism evidence="1">
    <name type="scientific">bioreactor metagenome</name>
    <dbReference type="NCBI Taxonomy" id="1076179"/>
    <lineage>
        <taxon>unclassified sequences</taxon>
        <taxon>metagenomes</taxon>
        <taxon>ecological metagenomes</taxon>
    </lineage>
</organism>
<accession>A0A645DY07</accession>
<dbReference type="AlphaFoldDB" id="A0A645DY07"/>
<proteinExistence type="predicted"/>
<name>A0A645DY07_9ZZZZ</name>
<dbReference type="EMBL" id="VSSQ01041055">
    <property type="protein sequence ID" value="MPM94414.1"/>
    <property type="molecule type" value="Genomic_DNA"/>
</dbReference>
<sequence length="121" mass="13393">MGLYAADLVGYDPQILGPLRHLYVQCLFGHFAVQMGPGHGGRVAKTVRHRDYLRVCPVLALLLPPAVQIAYLRLRIEDVLSVDLDPEGPKSVRERVLRAHCDPHLVRMISGSAQLTHLVAP</sequence>
<gene>
    <name evidence="1" type="ORF">SDC9_141560</name>
</gene>
<comment type="caution">
    <text evidence="1">The sequence shown here is derived from an EMBL/GenBank/DDBJ whole genome shotgun (WGS) entry which is preliminary data.</text>
</comment>
<protein>
    <submittedName>
        <fullName evidence="1">Uncharacterized protein</fullName>
    </submittedName>
</protein>
<evidence type="ECO:0000313" key="1">
    <source>
        <dbReference type="EMBL" id="MPM94414.1"/>
    </source>
</evidence>
<reference evidence="1" key="1">
    <citation type="submission" date="2019-08" db="EMBL/GenBank/DDBJ databases">
        <authorList>
            <person name="Kucharzyk K."/>
            <person name="Murdoch R.W."/>
            <person name="Higgins S."/>
            <person name="Loffler F."/>
        </authorList>
    </citation>
    <scope>NUCLEOTIDE SEQUENCE</scope>
</reference>